<dbReference type="InterPro" id="IPR036942">
    <property type="entry name" value="Beta-barrel_TonB_sf"/>
</dbReference>
<dbReference type="EMBL" id="CP029480">
    <property type="protein sequence ID" value="AWV99089.1"/>
    <property type="molecule type" value="Genomic_DNA"/>
</dbReference>
<dbReference type="GO" id="GO:0009279">
    <property type="term" value="C:cell outer membrane"/>
    <property type="evidence" value="ECO:0007669"/>
    <property type="project" value="UniProtKB-SubCell"/>
</dbReference>
<keyword evidence="5 7" id="KW-0472">Membrane</keyword>
<dbReference type="Gene3D" id="2.170.130.10">
    <property type="entry name" value="TonB-dependent receptor, plug domain"/>
    <property type="match status" value="1"/>
</dbReference>
<organism evidence="11 12">
    <name type="scientific">Arcticibacterium luteifluviistationis</name>
    <dbReference type="NCBI Taxonomy" id="1784714"/>
    <lineage>
        <taxon>Bacteria</taxon>
        <taxon>Pseudomonadati</taxon>
        <taxon>Bacteroidota</taxon>
        <taxon>Cytophagia</taxon>
        <taxon>Cytophagales</taxon>
        <taxon>Leadbetterellaceae</taxon>
        <taxon>Arcticibacterium</taxon>
    </lineage>
</organism>
<feature type="chain" id="PRO_5016281317" evidence="8">
    <location>
        <begin position="24"/>
        <end position="794"/>
    </location>
</feature>
<dbReference type="Gene3D" id="2.60.40.1120">
    <property type="entry name" value="Carboxypeptidase-like, regulatory domain"/>
    <property type="match status" value="1"/>
</dbReference>
<dbReference type="InterPro" id="IPR037066">
    <property type="entry name" value="Plug_dom_sf"/>
</dbReference>
<name>A0A2Z4GCR2_9BACT</name>
<evidence type="ECO:0000256" key="3">
    <source>
        <dbReference type="ARBA" id="ARBA00022452"/>
    </source>
</evidence>
<gene>
    <name evidence="11" type="ORF">DJ013_13300</name>
</gene>
<evidence type="ECO:0000259" key="10">
    <source>
        <dbReference type="Pfam" id="PF14905"/>
    </source>
</evidence>
<dbReference type="Pfam" id="PF13715">
    <property type="entry name" value="CarbopepD_reg_2"/>
    <property type="match status" value="1"/>
</dbReference>
<dbReference type="Proteomes" id="UP000249873">
    <property type="component" value="Chromosome"/>
</dbReference>
<dbReference type="SUPFAM" id="SSF49464">
    <property type="entry name" value="Carboxypeptidase regulatory domain-like"/>
    <property type="match status" value="1"/>
</dbReference>
<evidence type="ECO:0000313" key="11">
    <source>
        <dbReference type="EMBL" id="AWV99089.1"/>
    </source>
</evidence>
<keyword evidence="3 7" id="KW-1134">Transmembrane beta strand</keyword>
<dbReference type="Pfam" id="PF07715">
    <property type="entry name" value="Plug"/>
    <property type="match status" value="1"/>
</dbReference>
<dbReference type="KEGG" id="als:DJ013_13300"/>
<reference evidence="11 12" key="1">
    <citation type="submission" date="2018-05" db="EMBL/GenBank/DDBJ databases">
        <title>Complete genome sequence of Arcticibacterium luteifluviistationis SM1504T, a cytophagaceae bacterium isolated from Arctic surface seawater.</title>
        <authorList>
            <person name="Li Y."/>
            <person name="Qin Q.-L."/>
        </authorList>
    </citation>
    <scope>NUCLEOTIDE SEQUENCE [LARGE SCALE GENOMIC DNA]</scope>
    <source>
        <strain evidence="11 12">SM1504</strain>
    </source>
</reference>
<dbReference type="AlphaFoldDB" id="A0A2Z4GCR2"/>
<keyword evidence="6 7" id="KW-0998">Cell outer membrane</keyword>
<dbReference type="Gene3D" id="2.40.170.20">
    <property type="entry name" value="TonB-dependent receptor, beta-barrel domain"/>
    <property type="match status" value="1"/>
</dbReference>
<evidence type="ECO:0000256" key="4">
    <source>
        <dbReference type="ARBA" id="ARBA00022692"/>
    </source>
</evidence>
<proteinExistence type="inferred from homology"/>
<evidence type="ECO:0000256" key="7">
    <source>
        <dbReference type="PROSITE-ProRule" id="PRU01360"/>
    </source>
</evidence>
<keyword evidence="2 7" id="KW-0813">Transport</keyword>
<feature type="domain" description="TonB-dependent receptor plug" evidence="9">
    <location>
        <begin position="148"/>
        <end position="225"/>
    </location>
</feature>
<sequence>MKFVYKIVLSLSVLFFSVATLKAQETNILVKGEVLNGQTGAPIEFASVALLNKTTKKPITGATADIQGLFEIQTSANSFLVEISSIGFNNLTIKEFSIENGVVNIGQVKLEENNMLFEEVVVRAEKSQTEFELDKRVFNVGKDLSTTGASALEILNNVPSVNVSIEGEISLRGSGGVQILINGKPSVMASGEGNALGTITADMIEKIEVITNPSAKYDAEGTSGIINIIIKKDERKGFNGSVSLNTGIPDSHSIGISLNRRTEKFNLFSQLGAGYRSLPSKMENINQDLVNNEIINSKGTEYRNETFYNFILGTDYHLNEYNVFTLSGNFAYEIEDGPSRTDYSMLDAQNQVVSEWYREEATEANNPKYQYDFQYKRDFKDHKDHTLLASAVGSFFGKDQSSQFGNTYTFGTGDLNDQQTRTNFKEAENLFKVDYTHPFSDAFTWELGSQYVINDVSNDYSVSDEIGGEYVENAALTNLFEYNQKVFAAYTTGSYEAEKWGVKLGVRMESTDLNTYLATTNVSNSQKYNNLFPSLHTTLKVSKEFSVQAGYSSRIYRPRLWDLNPFFNIRNNFNVRTGNPELLPEYTDSYELTAIYLLDKLSLNGAIYYRMTDDVVERISTFEDGVTYTKPTNIGTNKSTGLEINGKLTAAKWLTFNGDFNYSMFKREGSLEAVLFDFSADRWSTRLNAKIGLPKDIDVEVSGNYRSKVRTLQGEESQQVYADFGIRKKILKGRGVVNLSVRDVLASRIGKSETVQPEFYVYSSRQRGRFIALGFSYGFGKGEAMEYSGARRRN</sequence>
<feature type="signal peptide" evidence="8">
    <location>
        <begin position="1"/>
        <end position="23"/>
    </location>
</feature>
<evidence type="ECO:0000256" key="5">
    <source>
        <dbReference type="ARBA" id="ARBA00023136"/>
    </source>
</evidence>
<dbReference type="PANTHER" id="PTHR40980:SF4">
    <property type="entry name" value="TONB-DEPENDENT RECEPTOR-LIKE BETA-BARREL DOMAIN-CONTAINING PROTEIN"/>
    <property type="match status" value="1"/>
</dbReference>
<keyword evidence="11" id="KW-0675">Receptor</keyword>
<dbReference type="Pfam" id="PF14905">
    <property type="entry name" value="OMP_b-brl_3"/>
    <property type="match status" value="1"/>
</dbReference>
<dbReference type="PROSITE" id="PS52016">
    <property type="entry name" value="TONB_DEPENDENT_REC_3"/>
    <property type="match status" value="1"/>
</dbReference>
<keyword evidence="4 7" id="KW-0812">Transmembrane</keyword>
<comment type="similarity">
    <text evidence="7">Belongs to the TonB-dependent receptor family.</text>
</comment>
<evidence type="ECO:0000256" key="6">
    <source>
        <dbReference type="ARBA" id="ARBA00023237"/>
    </source>
</evidence>
<evidence type="ECO:0000256" key="2">
    <source>
        <dbReference type="ARBA" id="ARBA00022448"/>
    </source>
</evidence>
<dbReference type="InterPro" id="IPR041700">
    <property type="entry name" value="OMP_b-brl_3"/>
</dbReference>
<dbReference type="SUPFAM" id="SSF56935">
    <property type="entry name" value="Porins"/>
    <property type="match status" value="1"/>
</dbReference>
<feature type="domain" description="Outer membrane protein beta-barrel" evidence="10">
    <location>
        <begin position="381"/>
        <end position="777"/>
    </location>
</feature>
<evidence type="ECO:0000256" key="1">
    <source>
        <dbReference type="ARBA" id="ARBA00004571"/>
    </source>
</evidence>
<dbReference type="InterPro" id="IPR039426">
    <property type="entry name" value="TonB-dep_rcpt-like"/>
</dbReference>
<keyword evidence="12" id="KW-1185">Reference proteome</keyword>
<dbReference type="RefSeq" id="WP_111372282.1">
    <property type="nucleotide sequence ID" value="NZ_CP029480.1"/>
</dbReference>
<accession>A0A2Z4GCR2</accession>
<evidence type="ECO:0000259" key="9">
    <source>
        <dbReference type="Pfam" id="PF07715"/>
    </source>
</evidence>
<keyword evidence="8" id="KW-0732">Signal</keyword>
<evidence type="ECO:0000256" key="8">
    <source>
        <dbReference type="SAM" id="SignalP"/>
    </source>
</evidence>
<dbReference type="PANTHER" id="PTHR40980">
    <property type="entry name" value="PLUG DOMAIN-CONTAINING PROTEIN"/>
    <property type="match status" value="1"/>
</dbReference>
<evidence type="ECO:0000313" key="12">
    <source>
        <dbReference type="Proteomes" id="UP000249873"/>
    </source>
</evidence>
<comment type="subcellular location">
    <subcellularLocation>
        <location evidence="1 7">Cell outer membrane</location>
        <topology evidence="1 7">Multi-pass membrane protein</topology>
    </subcellularLocation>
</comment>
<dbReference type="InterPro" id="IPR012910">
    <property type="entry name" value="Plug_dom"/>
</dbReference>
<dbReference type="OrthoDB" id="972646at2"/>
<dbReference type="InterPro" id="IPR008969">
    <property type="entry name" value="CarboxyPept-like_regulatory"/>
</dbReference>
<protein>
    <submittedName>
        <fullName evidence="11">TonB-dependent receptor</fullName>
    </submittedName>
</protein>